<evidence type="ECO:0000256" key="1">
    <source>
        <dbReference type="SAM" id="SignalP"/>
    </source>
</evidence>
<dbReference type="Proteomes" id="UP000319353">
    <property type="component" value="Unassembled WGS sequence"/>
</dbReference>
<feature type="signal peptide" evidence="1">
    <location>
        <begin position="1"/>
        <end position="16"/>
    </location>
</feature>
<evidence type="ECO:0000313" key="2">
    <source>
        <dbReference type="EMBL" id="TMJ06538.1"/>
    </source>
</evidence>
<accession>A0A537LEU0</accession>
<reference evidence="2 3" key="1">
    <citation type="journal article" date="2019" name="Nat. Microbiol.">
        <title>Mediterranean grassland soil C-N compound turnover is dependent on rainfall and depth, and is mediated by genomically divergent microorganisms.</title>
        <authorList>
            <person name="Diamond S."/>
            <person name="Andeer P.F."/>
            <person name="Li Z."/>
            <person name="Crits-Christoph A."/>
            <person name="Burstein D."/>
            <person name="Anantharaman K."/>
            <person name="Lane K.R."/>
            <person name="Thomas B.C."/>
            <person name="Pan C."/>
            <person name="Northen T.R."/>
            <person name="Banfield J.F."/>
        </authorList>
    </citation>
    <scope>NUCLEOTIDE SEQUENCE [LARGE SCALE GENOMIC DNA]</scope>
    <source>
        <strain evidence="2">NP_4</strain>
    </source>
</reference>
<keyword evidence="1" id="KW-0732">Signal</keyword>
<organism evidence="2 3">
    <name type="scientific">Candidatus Segetimicrobium genomatis</name>
    <dbReference type="NCBI Taxonomy" id="2569760"/>
    <lineage>
        <taxon>Bacteria</taxon>
        <taxon>Bacillati</taxon>
        <taxon>Candidatus Sysuimicrobiota</taxon>
        <taxon>Candidatus Sysuimicrobiia</taxon>
        <taxon>Candidatus Sysuimicrobiales</taxon>
        <taxon>Candidatus Segetimicrobiaceae</taxon>
        <taxon>Candidatus Segetimicrobium</taxon>
    </lineage>
</organism>
<comment type="caution">
    <text evidence="2">The sequence shown here is derived from an EMBL/GenBank/DDBJ whole genome shotgun (WGS) entry which is preliminary data.</text>
</comment>
<gene>
    <name evidence="2" type="ORF">E6H01_01330</name>
</gene>
<proteinExistence type="predicted"/>
<name>A0A537LEU0_9BACT</name>
<feature type="chain" id="PRO_5022241173" evidence="1">
    <location>
        <begin position="17"/>
        <end position="86"/>
    </location>
</feature>
<evidence type="ECO:0000313" key="3">
    <source>
        <dbReference type="Proteomes" id="UP000319353"/>
    </source>
</evidence>
<dbReference type="AlphaFoldDB" id="A0A537LEU0"/>
<sequence length="86" mass="9533">MSKLFLMVMVGTLALAQIVPSCGGEEQTIVGWVARKFASGFRNAYIVQINNVEYEVPQDFYDVVRVGDLVKQEHGIWTIVKRAGGS</sequence>
<protein>
    <submittedName>
        <fullName evidence="2">Uncharacterized protein</fullName>
    </submittedName>
</protein>
<dbReference type="EMBL" id="VBAL01000012">
    <property type="protein sequence ID" value="TMJ06538.1"/>
    <property type="molecule type" value="Genomic_DNA"/>
</dbReference>